<dbReference type="AlphaFoldDB" id="A0AAU7W7S5"/>
<feature type="region of interest" description="Disordered" evidence="6">
    <location>
        <begin position="75"/>
        <end position="105"/>
    </location>
</feature>
<evidence type="ECO:0000256" key="2">
    <source>
        <dbReference type="ARBA" id="ARBA00022692"/>
    </source>
</evidence>
<proteinExistence type="predicted"/>
<dbReference type="EMBL" id="CP158374">
    <property type="protein sequence ID" value="XBX81947.1"/>
    <property type="molecule type" value="Genomic_DNA"/>
</dbReference>
<dbReference type="Pfam" id="PF01578">
    <property type="entry name" value="Cytochrom_C_asm"/>
    <property type="match status" value="1"/>
</dbReference>
<feature type="transmembrane region" description="Helical" evidence="7">
    <location>
        <begin position="216"/>
        <end position="241"/>
    </location>
</feature>
<name>A0AAU7W7S5_9MICO</name>
<dbReference type="NCBIfam" id="TIGR03144">
    <property type="entry name" value="cytochr_II_ccsB"/>
    <property type="match status" value="1"/>
</dbReference>
<feature type="compositionally biased region" description="Polar residues" evidence="6">
    <location>
        <begin position="75"/>
        <end position="84"/>
    </location>
</feature>
<feature type="transmembrane region" description="Helical" evidence="7">
    <location>
        <begin position="157"/>
        <end position="176"/>
    </location>
</feature>
<dbReference type="PANTHER" id="PTHR30071">
    <property type="entry name" value="HEME EXPORTER PROTEIN C"/>
    <property type="match status" value="1"/>
</dbReference>
<gene>
    <name evidence="9" type="primary">ccsB</name>
    <name evidence="9" type="ORF">ABIQ69_15205</name>
</gene>
<protein>
    <submittedName>
        <fullName evidence="9">C-type cytochrome biogenesis protein CcsB</fullName>
    </submittedName>
</protein>
<evidence type="ECO:0000256" key="5">
    <source>
        <dbReference type="ARBA" id="ARBA00023136"/>
    </source>
</evidence>
<evidence type="ECO:0000256" key="4">
    <source>
        <dbReference type="ARBA" id="ARBA00022989"/>
    </source>
</evidence>
<organism evidence="9">
    <name type="scientific">Agromyces sp. G08B096</name>
    <dbReference type="NCBI Taxonomy" id="3156399"/>
    <lineage>
        <taxon>Bacteria</taxon>
        <taxon>Bacillati</taxon>
        <taxon>Actinomycetota</taxon>
        <taxon>Actinomycetes</taxon>
        <taxon>Micrococcales</taxon>
        <taxon>Microbacteriaceae</taxon>
        <taxon>Agromyces</taxon>
    </lineage>
</organism>
<dbReference type="InterPro" id="IPR017562">
    <property type="entry name" value="Cyt_c_biogenesis_CcsA"/>
</dbReference>
<keyword evidence="2 7" id="KW-0812">Transmembrane</keyword>
<feature type="transmembrane region" description="Helical" evidence="7">
    <location>
        <begin position="279"/>
        <end position="298"/>
    </location>
</feature>
<evidence type="ECO:0000256" key="7">
    <source>
        <dbReference type="SAM" id="Phobius"/>
    </source>
</evidence>
<feature type="transmembrane region" description="Helical" evidence="7">
    <location>
        <begin position="313"/>
        <end position="328"/>
    </location>
</feature>
<dbReference type="GO" id="GO:0005886">
    <property type="term" value="C:plasma membrane"/>
    <property type="evidence" value="ECO:0007669"/>
    <property type="project" value="TreeGrafter"/>
</dbReference>
<keyword evidence="3" id="KW-0201">Cytochrome c-type biogenesis</keyword>
<sequence length="370" mass="39132">MTFTLDEISVLCLYSALAVYAIAFIAYSIDLARRGAAATKAADASAGQPAAVEAAVVGAGVSAGAATYGPRGAASTGTGATPSGVSAADGAADGEPGRSRSRWQKATDAGASVDYGRSPSLRVAVAMTVLAWALHLAATVLRGFAAGRVPWANMYEFAMTGTLVVTTVFLVVLLVAKQDLRFLGTFVTGLVLVLLGVAAVNFRVEVAPLPPALQSVWLVIHVFVATASVGFFALGFALSVVQLMQARREALVASAAAVKQSFLATLPDSTSLENLAYRVNIIGFILWTFTLMAGAIWAEKAWGRYWGWDTKEVWTFIIWVVYAGYIHARATRGWRGSRSAWLAIIGFSTVLFNFTVVNLFFKGLHAYSGL</sequence>
<feature type="transmembrane region" description="Helical" evidence="7">
    <location>
        <begin position="340"/>
        <end position="361"/>
    </location>
</feature>
<feature type="domain" description="Cytochrome c assembly protein" evidence="8">
    <location>
        <begin position="151"/>
        <end position="365"/>
    </location>
</feature>
<keyword evidence="5 7" id="KW-0472">Membrane</keyword>
<evidence type="ECO:0000256" key="1">
    <source>
        <dbReference type="ARBA" id="ARBA00004141"/>
    </source>
</evidence>
<dbReference type="GO" id="GO:0017004">
    <property type="term" value="P:cytochrome complex assembly"/>
    <property type="evidence" value="ECO:0007669"/>
    <property type="project" value="UniProtKB-KW"/>
</dbReference>
<keyword evidence="4 7" id="KW-1133">Transmembrane helix</keyword>
<dbReference type="InterPro" id="IPR045062">
    <property type="entry name" value="Cyt_c_biogenesis_CcsA/CcmC"/>
</dbReference>
<accession>A0AAU7W7S5</accession>
<dbReference type="InterPro" id="IPR002541">
    <property type="entry name" value="Cyt_c_assembly"/>
</dbReference>
<dbReference type="RefSeq" id="WP_350347969.1">
    <property type="nucleotide sequence ID" value="NZ_CP158374.1"/>
</dbReference>
<dbReference type="PANTHER" id="PTHR30071:SF1">
    <property type="entry name" value="CYTOCHROME B_B6 PROTEIN-RELATED"/>
    <property type="match status" value="1"/>
</dbReference>
<feature type="transmembrane region" description="Helical" evidence="7">
    <location>
        <begin position="13"/>
        <end position="32"/>
    </location>
</feature>
<dbReference type="GO" id="GO:0020037">
    <property type="term" value="F:heme binding"/>
    <property type="evidence" value="ECO:0007669"/>
    <property type="project" value="InterPro"/>
</dbReference>
<comment type="subcellular location">
    <subcellularLocation>
        <location evidence="1">Membrane</location>
        <topology evidence="1">Multi-pass membrane protein</topology>
    </subcellularLocation>
</comment>
<feature type="transmembrane region" description="Helical" evidence="7">
    <location>
        <begin position="123"/>
        <end position="145"/>
    </location>
</feature>
<reference evidence="9" key="1">
    <citation type="submission" date="2024-05" db="EMBL/GenBank/DDBJ databases">
        <authorList>
            <person name="Yu L."/>
        </authorList>
    </citation>
    <scope>NUCLEOTIDE SEQUENCE</scope>
    <source>
        <strain evidence="9">G08B096</strain>
    </source>
</reference>
<evidence type="ECO:0000259" key="8">
    <source>
        <dbReference type="Pfam" id="PF01578"/>
    </source>
</evidence>
<feature type="transmembrane region" description="Helical" evidence="7">
    <location>
        <begin position="183"/>
        <end position="204"/>
    </location>
</feature>
<evidence type="ECO:0000256" key="6">
    <source>
        <dbReference type="SAM" id="MobiDB-lite"/>
    </source>
</evidence>
<evidence type="ECO:0000256" key="3">
    <source>
        <dbReference type="ARBA" id="ARBA00022748"/>
    </source>
</evidence>
<evidence type="ECO:0000313" key="9">
    <source>
        <dbReference type="EMBL" id="XBX81947.1"/>
    </source>
</evidence>